<dbReference type="EMBL" id="CP058608">
    <property type="protein sequence ID" value="QLG73222.1"/>
    <property type="molecule type" value="Genomic_DNA"/>
</dbReference>
<dbReference type="OrthoDB" id="4097064at2759"/>
<organism evidence="4 5">
    <name type="scientific">Zygotorulaspora mrakii</name>
    <name type="common">Zygosaccharomyces mrakii</name>
    <dbReference type="NCBI Taxonomy" id="42260"/>
    <lineage>
        <taxon>Eukaryota</taxon>
        <taxon>Fungi</taxon>
        <taxon>Dikarya</taxon>
        <taxon>Ascomycota</taxon>
        <taxon>Saccharomycotina</taxon>
        <taxon>Saccharomycetes</taxon>
        <taxon>Saccharomycetales</taxon>
        <taxon>Saccharomycetaceae</taxon>
        <taxon>Zygotorulaspora</taxon>
    </lineage>
</organism>
<dbReference type="Pfam" id="PF24707">
    <property type="entry name" value="Swc3"/>
    <property type="match status" value="1"/>
</dbReference>
<evidence type="ECO:0000259" key="3">
    <source>
        <dbReference type="Pfam" id="PF26242"/>
    </source>
</evidence>
<feature type="compositionally biased region" description="Polar residues" evidence="1">
    <location>
        <begin position="344"/>
        <end position="373"/>
    </location>
</feature>
<feature type="compositionally biased region" description="Polar residues" evidence="1">
    <location>
        <begin position="277"/>
        <end position="286"/>
    </location>
</feature>
<dbReference type="PANTHER" id="PTHR28108:SF1">
    <property type="entry name" value="SWR1-COMPLEX PROTEIN 3"/>
    <property type="match status" value="1"/>
</dbReference>
<feature type="compositionally biased region" description="Basic and acidic residues" evidence="1">
    <location>
        <begin position="227"/>
        <end position="255"/>
    </location>
</feature>
<evidence type="ECO:0000313" key="5">
    <source>
        <dbReference type="Proteomes" id="UP000509704"/>
    </source>
</evidence>
<evidence type="ECO:0000259" key="2">
    <source>
        <dbReference type="Pfam" id="PF24707"/>
    </source>
</evidence>
<dbReference type="Pfam" id="PF26242">
    <property type="entry name" value="Swc3_C"/>
    <property type="match status" value="1"/>
</dbReference>
<evidence type="ECO:0000256" key="1">
    <source>
        <dbReference type="SAM" id="MobiDB-lite"/>
    </source>
</evidence>
<feature type="compositionally biased region" description="Basic residues" evidence="1">
    <location>
        <begin position="23"/>
        <end position="36"/>
    </location>
</feature>
<feature type="domain" description="Swc3 C-terminal" evidence="3">
    <location>
        <begin position="486"/>
        <end position="657"/>
    </location>
</feature>
<name>A0A7H9B601_ZYGMR</name>
<dbReference type="GO" id="GO:0000812">
    <property type="term" value="C:Swr1 complex"/>
    <property type="evidence" value="ECO:0007669"/>
    <property type="project" value="InterPro"/>
</dbReference>
<dbReference type="InterPro" id="IPR057558">
    <property type="entry name" value="Swc3_dom"/>
</dbReference>
<feature type="region of interest" description="Disordered" evidence="1">
    <location>
        <begin position="381"/>
        <end position="400"/>
    </location>
</feature>
<dbReference type="GeneID" id="59236964"/>
<dbReference type="AlphaFoldDB" id="A0A7H9B601"/>
<sequence>MPVVLRSKVKSETDTIEDEVPRSSRKPVGRRQRKRRREDNEDASDSVVSDEESAHYSRSLGNSRPFEIVADLPCSLESAQYSALTHPLSVKDSAVLYDSLVRSRKTWVHGEMFDLYFTKTAKPPKESTPTKPDGSPKGMIMQVRDKMQKMCDCIMFGGPHTFPIRLFILKNDEIEQKWQEEQDTKKKEKEEKRKREQDEKKRRIEQKKQQQLLRKQEREKMIQLQKENKAKAKMEQEHLKLKRKEELRKEKEENKKVKKNSSGSNRQPHTSLHRVKQNSSNSQSVTDPKMIANLNLMAQRDPKLNSLMASVAKGDATLDQVEEFKKFIEIAKKSPPPPGWNPPLSTKGSQGTTEKVSVNKTVQPTEHTMSSAQPKKLLVEKSSENTEQSNENIAASKEKFNKSNEKIKAFNEKTDESREKINEPKAATDERMETTDELEKKSKKDADIAAERHRVASGNRRRVKKETELDTKPVSTLSPELNEEDKSMQLTAFQQKYVEGAQLILEYQEYTHSRYMLPKNAIIEYVETTGDFIISWIMVHNIKEIARYKSKRLRELCKEFKTEEEIARVKSEFNIYLQKNCPRPLYSPMTVKISGIHRKFVPIVLNSVDSLEKTQKEMESIMDIGTRLSGYNLWYQLDAYDDKMLAENLRVGLNEHEQELKIRKPKK</sequence>
<feature type="region of interest" description="Disordered" evidence="1">
    <location>
        <begin position="1"/>
        <end position="59"/>
    </location>
</feature>
<evidence type="ECO:0008006" key="6">
    <source>
        <dbReference type="Google" id="ProtNLM"/>
    </source>
</evidence>
<dbReference type="PANTHER" id="PTHR28108">
    <property type="entry name" value="SWR1-COMPLEX PROTEIN 3"/>
    <property type="match status" value="1"/>
</dbReference>
<reference evidence="4 5" key="1">
    <citation type="submission" date="2020-07" db="EMBL/GenBank/DDBJ databases">
        <title>The yeast mating-type switching endonuclease HO is a domesticated member of an unorthodox homing genetic element family.</title>
        <authorList>
            <person name="Coughlan A.Y."/>
            <person name="Lombardi L."/>
            <person name="Braun-Galleani S."/>
            <person name="Martos A.R."/>
            <person name="Galeote V."/>
            <person name="Bigey F."/>
            <person name="Dequin S."/>
            <person name="Byrne K.P."/>
            <person name="Wolfe K.H."/>
        </authorList>
    </citation>
    <scope>NUCLEOTIDE SEQUENCE [LARGE SCALE GENOMIC DNA]</scope>
    <source>
        <strain evidence="4 5">NRRL Y-6702</strain>
    </source>
</reference>
<keyword evidence="5" id="KW-1185">Reference proteome</keyword>
<feature type="region of interest" description="Disordered" evidence="1">
    <location>
        <begin position="332"/>
        <end position="376"/>
    </location>
</feature>
<feature type="compositionally biased region" description="Acidic residues" evidence="1">
    <location>
        <begin position="40"/>
        <end position="51"/>
    </location>
</feature>
<proteinExistence type="predicted"/>
<feature type="region of interest" description="Disordered" evidence="1">
    <location>
        <begin position="408"/>
        <end position="478"/>
    </location>
</feature>
<feature type="domain" description="SWR1-complex protein 3" evidence="2">
    <location>
        <begin position="64"/>
        <end position="173"/>
    </location>
</feature>
<dbReference type="KEGG" id="zmk:HG535_0E03060"/>
<feature type="region of interest" description="Disordered" evidence="1">
    <location>
        <begin position="227"/>
        <end position="287"/>
    </location>
</feature>
<feature type="region of interest" description="Disordered" evidence="1">
    <location>
        <begin position="179"/>
        <end position="215"/>
    </location>
</feature>
<accession>A0A7H9B601</accession>
<dbReference type="RefSeq" id="XP_037144949.1">
    <property type="nucleotide sequence ID" value="XM_037289054.1"/>
</dbReference>
<dbReference type="GO" id="GO:0140849">
    <property type="term" value="F:ATP-dependent H2AZ histone chaperone activity"/>
    <property type="evidence" value="ECO:0007669"/>
    <property type="project" value="InterPro"/>
</dbReference>
<protein>
    <recommendedName>
        <fullName evidence="6">SWR1-complex protein 3</fullName>
    </recommendedName>
</protein>
<dbReference type="InterPro" id="IPR058986">
    <property type="entry name" value="Swc3_C"/>
</dbReference>
<gene>
    <name evidence="4" type="ORF">HG535_0E03060</name>
</gene>
<dbReference type="Proteomes" id="UP000509704">
    <property type="component" value="Chromosome 5"/>
</dbReference>
<evidence type="ECO:0000313" key="4">
    <source>
        <dbReference type="EMBL" id="QLG73222.1"/>
    </source>
</evidence>
<dbReference type="InterPro" id="IPR037651">
    <property type="entry name" value="Swc3"/>
</dbReference>
<feature type="compositionally biased region" description="Basic and acidic residues" evidence="1">
    <location>
        <begin position="408"/>
        <end position="454"/>
    </location>
</feature>